<proteinExistence type="predicted"/>
<keyword evidence="2" id="KW-1185">Reference proteome</keyword>
<sequence length="133" mass="15457">MDESKIAIETLSSIIEICRSSPECMKHATQRLTEIIQQFDPTSEIAEKTVPGSAKHDILAHIKNKEKDGEPIKLKSTMLRDIATTLSKNFDIPYNAKLIKKKCDLFKWFEEHWFKIRDPFFILMDKHHEAVSK</sequence>
<organism evidence="1 2">
    <name type="scientific">Tritrichomonas musculus</name>
    <dbReference type="NCBI Taxonomy" id="1915356"/>
    <lineage>
        <taxon>Eukaryota</taxon>
        <taxon>Metamonada</taxon>
        <taxon>Parabasalia</taxon>
        <taxon>Tritrichomonadida</taxon>
        <taxon>Tritrichomonadidae</taxon>
        <taxon>Tritrichomonas</taxon>
    </lineage>
</organism>
<dbReference type="Proteomes" id="UP001470230">
    <property type="component" value="Unassembled WGS sequence"/>
</dbReference>
<reference evidence="1 2" key="1">
    <citation type="submission" date="2024-04" db="EMBL/GenBank/DDBJ databases">
        <title>Tritrichomonas musculus Genome.</title>
        <authorList>
            <person name="Alves-Ferreira E."/>
            <person name="Grigg M."/>
            <person name="Lorenzi H."/>
            <person name="Galac M."/>
        </authorList>
    </citation>
    <scope>NUCLEOTIDE SEQUENCE [LARGE SCALE GENOMIC DNA]</scope>
    <source>
        <strain evidence="1 2">EAF2021</strain>
    </source>
</reference>
<protein>
    <submittedName>
        <fullName evidence="1">Uncharacterized protein</fullName>
    </submittedName>
</protein>
<evidence type="ECO:0000313" key="2">
    <source>
        <dbReference type="Proteomes" id="UP001470230"/>
    </source>
</evidence>
<evidence type="ECO:0000313" key="1">
    <source>
        <dbReference type="EMBL" id="KAK8882629.1"/>
    </source>
</evidence>
<comment type="caution">
    <text evidence="1">The sequence shown here is derived from an EMBL/GenBank/DDBJ whole genome shotgun (WGS) entry which is preliminary data.</text>
</comment>
<name>A0ABR2JUS3_9EUKA</name>
<gene>
    <name evidence="1" type="ORF">M9Y10_045271</name>
</gene>
<dbReference type="EMBL" id="JAPFFF010000009">
    <property type="protein sequence ID" value="KAK8882629.1"/>
    <property type="molecule type" value="Genomic_DNA"/>
</dbReference>
<accession>A0ABR2JUS3</accession>